<sequence length="838" mass="90951">MGDDERSLSQNARADRNSSIQQAARDINNFYLVASQGPELVSIQPPWGRLPEQLRGRAEASADLLQTLADPPGQVVVLHGVGGSGKSALALSLARRAADQQVPVWWVSADDAQTVSDGLREVALQAGAEPQSVTLAWSGVINAPDLLWRTLDAVESRWLLVLDNADDLDALSGGGRLSDGTGWLRIPRRGHGLVVVTSRQGNPRLWQSGTDLRLLAGLDAGDAGQILTDLAGPGAGSAVQAQSLGERLGGLPLALSLAGRYLAASRGALAVPGVAIPQTFADYQAALDERMNLLDASPADHEEERRDRELISRTWELSLDLLHRRGRPLARPLLRLLSCLGQAPVPVDMLDAELMAAAPMWAGVTPESLAGLLPPLLDLGLLEHADLADRQALAMHPLVRETNRQHLTTEIGVDQHIATAVRLLDATAAGTQITPATWSRWHALAAHAESGLELCRAHLDRVPGETVERALALVQRAVVFRRHVQDRDQAVADLRAIAETQGRMLGEHHEETLATRMDLALLRYKHGSRDAAEGELLEVLDLQRRELGEHHLDTLRTQQALAGTLGDRGDWLSAEREYRRILEIVRNDHGPDDAGTLACQHGVAYALLHQGRVDEAETEFRASLEGHRRVYGPDHYDTLATWHGYASVLASKDASLAAAAEEFRAILAITEHKGGDKSEPTLAAQHGLAVTLRKLGKDGEAKAVYQALLAAGGPALGDEHPGLLASRVNLAMLEAKLGQTALAETELREVLLIQRRVHGDAHPLTLQARVDLAAVLAESGNHSAAELELHDILPTALRTLGPFHPMMREILSILEQPAKTPLNRRDRREQQRQQRRRR</sequence>
<keyword evidence="3" id="KW-1185">Reference proteome</keyword>
<dbReference type="EMBL" id="SJJY01000001">
    <property type="protein sequence ID" value="TCC26897.1"/>
    <property type="molecule type" value="Genomic_DNA"/>
</dbReference>
<evidence type="ECO:0000313" key="3">
    <source>
        <dbReference type="Proteomes" id="UP000292385"/>
    </source>
</evidence>
<dbReference type="RefSeq" id="WP_131459550.1">
    <property type="nucleotide sequence ID" value="NZ_SJJY01000001.1"/>
</dbReference>
<name>A0ABY2ADI8_9ACTN</name>
<dbReference type="PANTHER" id="PTHR46082:SF6">
    <property type="entry name" value="AAA+ ATPASE DOMAIN-CONTAINING PROTEIN-RELATED"/>
    <property type="match status" value="1"/>
</dbReference>
<accession>A0ABY2ADI8</accession>
<dbReference type="Proteomes" id="UP000292385">
    <property type="component" value="Unassembled WGS sequence"/>
</dbReference>
<dbReference type="Pfam" id="PF13374">
    <property type="entry name" value="TPR_10"/>
    <property type="match status" value="2"/>
</dbReference>
<reference evidence="2 3" key="1">
    <citation type="submission" date="2019-02" db="EMBL/GenBank/DDBJ databases">
        <title>Kribbella capetownensis sp. nov. and Kribbella speibonae sp. nov., isolated from soil.</title>
        <authorList>
            <person name="Curtis S.M."/>
            <person name="Norton I."/>
            <person name="Everest G.J."/>
            <person name="Meyers P.R."/>
        </authorList>
    </citation>
    <scope>NUCLEOTIDE SEQUENCE [LARGE SCALE GENOMIC DNA]</scope>
    <source>
        <strain evidence="2 3">SK5</strain>
    </source>
</reference>
<dbReference type="Gene3D" id="1.25.40.10">
    <property type="entry name" value="Tetratricopeptide repeat domain"/>
    <property type="match status" value="2"/>
</dbReference>
<dbReference type="PANTHER" id="PTHR46082">
    <property type="entry name" value="ATP/GTP-BINDING PROTEIN-RELATED"/>
    <property type="match status" value="1"/>
</dbReference>
<dbReference type="InterPro" id="IPR011990">
    <property type="entry name" value="TPR-like_helical_dom_sf"/>
</dbReference>
<comment type="caution">
    <text evidence="2">The sequence shown here is derived from an EMBL/GenBank/DDBJ whole genome shotgun (WGS) entry which is preliminary data.</text>
</comment>
<dbReference type="SUPFAM" id="SSF48452">
    <property type="entry name" value="TPR-like"/>
    <property type="match status" value="2"/>
</dbReference>
<proteinExistence type="predicted"/>
<evidence type="ECO:0000256" key="1">
    <source>
        <dbReference type="SAM" id="MobiDB-lite"/>
    </source>
</evidence>
<protein>
    <submittedName>
        <fullName evidence="2">Tetratricopeptide repeat protein</fullName>
    </submittedName>
</protein>
<dbReference type="SUPFAM" id="SSF52540">
    <property type="entry name" value="P-loop containing nucleoside triphosphate hydrolases"/>
    <property type="match status" value="1"/>
</dbReference>
<dbReference type="Gene3D" id="3.40.50.300">
    <property type="entry name" value="P-loop containing nucleotide triphosphate hydrolases"/>
    <property type="match status" value="1"/>
</dbReference>
<dbReference type="PRINTS" id="PR00364">
    <property type="entry name" value="DISEASERSIST"/>
</dbReference>
<evidence type="ECO:0000313" key="2">
    <source>
        <dbReference type="EMBL" id="TCC26897.1"/>
    </source>
</evidence>
<gene>
    <name evidence="2" type="ORF">E0H58_02490</name>
</gene>
<dbReference type="InterPro" id="IPR053137">
    <property type="entry name" value="NLR-like"/>
</dbReference>
<dbReference type="Pfam" id="PF13424">
    <property type="entry name" value="TPR_12"/>
    <property type="match status" value="2"/>
</dbReference>
<feature type="region of interest" description="Disordered" evidence="1">
    <location>
        <begin position="817"/>
        <end position="838"/>
    </location>
</feature>
<feature type="compositionally biased region" description="Basic and acidic residues" evidence="1">
    <location>
        <begin position="823"/>
        <end position="832"/>
    </location>
</feature>
<organism evidence="2 3">
    <name type="scientific">Kribbella speibonae</name>
    <dbReference type="NCBI Taxonomy" id="1572660"/>
    <lineage>
        <taxon>Bacteria</taxon>
        <taxon>Bacillati</taxon>
        <taxon>Actinomycetota</taxon>
        <taxon>Actinomycetes</taxon>
        <taxon>Propionibacteriales</taxon>
        <taxon>Kribbellaceae</taxon>
        <taxon>Kribbella</taxon>
    </lineage>
</organism>
<dbReference type="InterPro" id="IPR027417">
    <property type="entry name" value="P-loop_NTPase"/>
</dbReference>